<dbReference type="GeneTree" id="ENSGT01140000282522"/>
<dbReference type="InterPro" id="IPR006703">
    <property type="entry name" value="G_AIG1"/>
</dbReference>
<reference evidence="6" key="1">
    <citation type="submission" date="2025-08" db="UniProtKB">
        <authorList>
            <consortium name="Ensembl"/>
        </authorList>
    </citation>
    <scope>IDENTIFICATION</scope>
</reference>
<organism evidence="6 7">
    <name type="scientific">Seriola lalandi dorsalis</name>
    <dbReference type="NCBI Taxonomy" id="1841481"/>
    <lineage>
        <taxon>Eukaryota</taxon>
        <taxon>Metazoa</taxon>
        <taxon>Chordata</taxon>
        <taxon>Craniata</taxon>
        <taxon>Vertebrata</taxon>
        <taxon>Euteleostomi</taxon>
        <taxon>Actinopterygii</taxon>
        <taxon>Neopterygii</taxon>
        <taxon>Teleostei</taxon>
        <taxon>Neoteleostei</taxon>
        <taxon>Acanthomorphata</taxon>
        <taxon>Carangaria</taxon>
        <taxon>Carangiformes</taxon>
        <taxon>Carangidae</taxon>
        <taxon>Seriola</taxon>
    </lineage>
</organism>
<protein>
    <recommendedName>
        <fullName evidence="5">AIG1-type G domain-containing protein</fullName>
    </recommendedName>
</protein>
<dbReference type="AlphaFoldDB" id="A0A3B4WKL2"/>
<feature type="coiled-coil region" evidence="4">
    <location>
        <begin position="215"/>
        <end position="272"/>
    </location>
</feature>
<dbReference type="GO" id="GO:0005525">
    <property type="term" value="F:GTP binding"/>
    <property type="evidence" value="ECO:0007669"/>
    <property type="project" value="UniProtKB-KW"/>
</dbReference>
<dbReference type="Proteomes" id="UP000261360">
    <property type="component" value="Unplaced"/>
</dbReference>
<dbReference type="CDD" id="cd01852">
    <property type="entry name" value="AIG1"/>
    <property type="match status" value="1"/>
</dbReference>
<keyword evidence="7" id="KW-1185">Reference proteome</keyword>
<dbReference type="Pfam" id="PF04548">
    <property type="entry name" value="AIG1"/>
    <property type="match status" value="1"/>
</dbReference>
<proteinExistence type="inferred from homology"/>
<sequence length="299" mass="33797">MNLSLIVSQTSCKKPFSLSHADLRLVLVGKTGSGKSSSGNTILGADVFTAAVTHFSGKKTTLKAAYAVWGREVSVVDTPGLFDTSLSDDSVKREISKCINMSAPGPHAILLVIRVGSFTAEERDAVKKVEEVFGEDAWKYTIILFTHGDQVKSDFEEQLVKKGGKLQSILKKVGHRYQVFNNNKTNERGQVLDLLEKVEKMVGANGGEFYSNSTYQQVVRMLDQREEELRELYQKKLEKEVKAVESKYEEKLKEAREERQKVEERLKSELEEWNGKVPSRLWADSLWDHSIHQYHTPAM</sequence>
<keyword evidence="2" id="KW-0547">Nucleotide-binding</keyword>
<keyword evidence="4" id="KW-0175">Coiled coil</keyword>
<dbReference type="PANTHER" id="PTHR10903">
    <property type="entry name" value="GTPASE, IMAP FAMILY MEMBER-RELATED"/>
    <property type="match status" value="1"/>
</dbReference>
<dbReference type="InterPro" id="IPR045058">
    <property type="entry name" value="GIMA/IAN/Toc"/>
</dbReference>
<dbReference type="InterPro" id="IPR027417">
    <property type="entry name" value="P-loop_NTPase"/>
</dbReference>
<comment type="similarity">
    <text evidence="1">Belongs to the TRAFAC class TrmE-Era-EngA-EngB-Septin-like GTPase superfamily. AIG1/Toc34/Toc159-like paraseptin GTPase family. IAN subfamily.</text>
</comment>
<evidence type="ECO:0000313" key="7">
    <source>
        <dbReference type="Proteomes" id="UP000261360"/>
    </source>
</evidence>
<feature type="domain" description="AIG1-type G" evidence="5">
    <location>
        <begin position="20"/>
        <end position="219"/>
    </location>
</feature>
<dbReference type="PANTHER" id="PTHR10903:SF180">
    <property type="entry name" value="GTPASE IMAP FAMILY MEMBER 7-LIKE"/>
    <property type="match status" value="1"/>
</dbReference>
<reference evidence="6" key="2">
    <citation type="submission" date="2025-09" db="UniProtKB">
        <authorList>
            <consortium name="Ensembl"/>
        </authorList>
    </citation>
    <scope>IDENTIFICATION</scope>
</reference>
<dbReference type="FunFam" id="3.40.50.300:FF:000366">
    <property type="entry name" value="GTPase, IMAP family member 2"/>
    <property type="match status" value="1"/>
</dbReference>
<evidence type="ECO:0000256" key="3">
    <source>
        <dbReference type="ARBA" id="ARBA00023134"/>
    </source>
</evidence>
<evidence type="ECO:0000313" key="6">
    <source>
        <dbReference type="Ensembl" id="ENSSLDP00000002033.1"/>
    </source>
</evidence>
<evidence type="ECO:0000256" key="1">
    <source>
        <dbReference type="ARBA" id="ARBA00008535"/>
    </source>
</evidence>
<keyword evidence="3" id="KW-0342">GTP-binding</keyword>
<accession>A0A3B4WKL2</accession>
<dbReference type="SUPFAM" id="SSF52540">
    <property type="entry name" value="P-loop containing nucleoside triphosphate hydrolases"/>
    <property type="match status" value="1"/>
</dbReference>
<evidence type="ECO:0000256" key="4">
    <source>
        <dbReference type="SAM" id="Coils"/>
    </source>
</evidence>
<evidence type="ECO:0000256" key="2">
    <source>
        <dbReference type="ARBA" id="ARBA00022741"/>
    </source>
</evidence>
<dbReference type="Gene3D" id="3.40.50.300">
    <property type="entry name" value="P-loop containing nucleotide triphosphate hydrolases"/>
    <property type="match status" value="1"/>
</dbReference>
<evidence type="ECO:0000259" key="5">
    <source>
        <dbReference type="PROSITE" id="PS51720"/>
    </source>
</evidence>
<dbReference type="Ensembl" id="ENSSLDT00000002126.1">
    <property type="protein sequence ID" value="ENSSLDP00000002033.1"/>
    <property type="gene ID" value="ENSSLDG00000001623.1"/>
</dbReference>
<name>A0A3B4WKL2_SERLL</name>
<dbReference type="PROSITE" id="PS51720">
    <property type="entry name" value="G_AIG1"/>
    <property type="match status" value="1"/>
</dbReference>